<evidence type="ECO:0000313" key="5">
    <source>
        <dbReference type="Proteomes" id="UP000035050"/>
    </source>
</evidence>
<dbReference type="AlphaFoldDB" id="A0A192B0Y6"/>
<accession>A0A192B0Y6</accession>
<dbReference type="SUPFAM" id="SSF53041">
    <property type="entry name" value="Resolvase-like"/>
    <property type="match status" value="1"/>
</dbReference>
<organism evidence="4 5">
    <name type="scientific">Pandoraea oxalativorans</name>
    <dbReference type="NCBI Taxonomy" id="573737"/>
    <lineage>
        <taxon>Bacteria</taxon>
        <taxon>Pseudomonadati</taxon>
        <taxon>Pseudomonadota</taxon>
        <taxon>Betaproteobacteria</taxon>
        <taxon>Burkholderiales</taxon>
        <taxon>Burkholderiaceae</taxon>
        <taxon>Pandoraea</taxon>
    </lineage>
</organism>
<dbReference type="SMART" id="SM00857">
    <property type="entry name" value="Resolvase"/>
    <property type="match status" value="1"/>
</dbReference>
<dbReference type="RefSeq" id="WP_052653966.1">
    <property type="nucleotide sequence ID" value="NZ_CP011518.2"/>
</dbReference>
<dbReference type="InterPro" id="IPR036162">
    <property type="entry name" value="Resolvase-like_N_sf"/>
</dbReference>
<evidence type="ECO:0000256" key="2">
    <source>
        <dbReference type="ARBA" id="ARBA00023172"/>
    </source>
</evidence>
<dbReference type="Gene3D" id="3.40.50.1390">
    <property type="entry name" value="Resolvase, N-terminal catalytic domain"/>
    <property type="match status" value="1"/>
</dbReference>
<dbReference type="PANTHER" id="PTHR30461:SF2">
    <property type="entry name" value="SERINE RECOMBINASE PINE-RELATED"/>
    <property type="match status" value="1"/>
</dbReference>
<evidence type="ECO:0000259" key="3">
    <source>
        <dbReference type="PROSITE" id="PS51736"/>
    </source>
</evidence>
<gene>
    <name evidence="4" type="ORF">MB84_27890</name>
</gene>
<dbReference type="GO" id="GO:0000150">
    <property type="term" value="F:DNA strand exchange activity"/>
    <property type="evidence" value="ECO:0007669"/>
    <property type="project" value="InterPro"/>
</dbReference>
<evidence type="ECO:0000256" key="1">
    <source>
        <dbReference type="ARBA" id="ARBA00023125"/>
    </source>
</evidence>
<dbReference type="EMBL" id="CP011518">
    <property type="protein sequence ID" value="ANJ86783.1"/>
    <property type="molecule type" value="Genomic_DNA"/>
</dbReference>
<keyword evidence="2" id="KW-0233">DNA recombination</keyword>
<dbReference type="PROSITE" id="PS51736">
    <property type="entry name" value="RECOMBINASES_3"/>
    <property type="match status" value="1"/>
</dbReference>
<feature type="domain" description="Resolvase/invertase-type recombinase catalytic" evidence="3">
    <location>
        <begin position="1"/>
        <end position="104"/>
    </location>
</feature>
<protein>
    <recommendedName>
        <fullName evidence="3">Resolvase/invertase-type recombinase catalytic domain-containing protein</fullName>
    </recommendedName>
</protein>
<keyword evidence="4" id="KW-0614">Plasmid</keyword>
<dbReference type="InterPro" id="IPR050639">
    <property type="entry name" value="SSR_resolvase"/>
</dbReference>
<dbReference type="GO" id="GO:0003677">
    <property type="term" value="F:DNA binding"/>
    <property type="evidence" value="ECO:0007669"/>
    <property type="project" value="UniProtKB-KW"/>
</dbReference>
<evidence type="ECO:0000313" key="4">
    <source>
        <dbReference type="EMBL" id="ANJ86783.1"/>
    </source>
</evidence>
<keyword evidence="1" id="KW-0238">DNA-binding</keyword>
<sequence length="106" mass="11574">MFAEKITGIRRARPQLDRLLDHLRAGDVVVTHLNRLARSIRDPLEIVQRVRDAGAGPAQSCRALARHDHAGRMALTVFGGIAEFERSPIVKRTGSGRGAAKARGTK</sequence>
<dbReference type="InterPro" id="IPR006119">
    <property type="entry name" value="Resolv_N"/>
</dbReference>
<dbReference type="KEGG" id="pox:MB84_27890"/>
<dbReference type="Pfam" id="PF00239">
    <property type="entry name" value="Resolvase"/>
    <property type="match status" value="1"/>
</dbReference>
<dbReference type="PANTHER" id="PTHR30461">
    <property type="entry name" value="DNA-INVERTASE FROM LAMBDOID PROPHAGE"/>
    <property type="match status" value="1"/>
</dbReference>
<keyword evidence="5" id="KW-1185">Reference proteome</keyword>
<dbReference type="OrthoDB" id="8585334at2"/>
<reference evidence="4" key="1">
    <citation type="submission" date="2016-06" db="EMBL/GenBank/DDBJ databases">
        <title>Pandoraea oxalativorans DSM 23570 Genome Sequencing.</title>
        <authorList>
            <person name="Ee R."/>
            <person name="Lim Y.-L."/>
            <person name="Yong D."/>
            <person name="Yin W.-F."/>
            <person name="Chan K.-G."/>
        </authorList>
    </citation>
    <scope>NUCLEOTIDE SEQUENCE</scope>
    <source>
        <strain evidence="4">DSM 23570</strain>
        <plasmid evidence="4">pPO70-1</plasmid>
    </source>
</reference>
<geneLocation type="plasmid" evidence="4 5">
    <name>pPO70-1</name>
</geneLocation>
<proteinExistence type="predicted"/>
<dbReference type="Proteomes" id="UP000035050">
    <property type="component" value="Plasmid pPO70-1"/>
</dbReference>
<name>A0A192B0Y6_9BURK</name>